<dbReference type="HOGENOM" id="CLU_852739_0_0_1"/>
<feature type="region of interest" description="Disordered" evidence="1">
    <location>
        <begin position="111"/>
        <end position="249"/>
    </location>
</feature>
<feature type="compositionally biased region" description="Low complexity" evidence="1">
    <location>
        <begin position="190"/>
        <end position="203"/>
    </location>
</feature>
<dbReference type="AlphaFoldDB" id="A0A0C3BEQ6"/>
<sequence length="326" mass="36263">MPQAPNLKFCERPPNGLVSSHRRPASVQLKECLHLDNNPELFNGIRANLRELGRKHLVLHRVASEQQEAITALKTELRDRYPDIFDSEDKEHRLSLAVRIIYRQHGTRRQCSGIINRGPRSDMKTTKNSSKGKGKSVEKSKEGKLPRRANPSTIPLQPENGGSEENSARPFSECKEPFSPSQAVNQPTGSVTSAQPASSSTQTHGINSTSRQVNFLAESSRPSKPNLPPPAPIPSGSHRNPRSDRQFGAGPQAVFNFLEQCTPSMAHLHPHLVDFGCSNEEYLLAVASWRPEDVRKFLTEALKDRETGETLVNSMDMLVLQSHFLS</sequence>
<feature type="compositionally biased region" description="Polar residues" evidence="1">
    <location>
        <begin position="204"/>
        <end position="213"/>
    </location>
</feature>
<dbReference type="OrthoDB" id="3069314at2759"/>
<keyword evidence="3" id="KW-1185">Reference proteome</keyword>
<gene>
    <name evidence="2" type="ORF">M413DRAFT_32610</name>
</gene>
<dbReference type="Proteomes" id="UP000053424">
    <property type="component" value="Unassembled WGS sequence"/>
</dbReference>
<evidence type="ECO:0000256" key="1">
    <source>
        <dbReference type="SAM" id="MobiDB-lite"/>
    </source>
</evidence>
<reference evidence="2 3" key="1">
    <citation type="submission" date="2014-04" db="EMBL/GenBank/DDBJ databases">
        <authorList>
            <consortium name="DOE Joint Genome Institute"/>
            <person name="Kuo A."/>
            <person name="Gay G."/>
            <person name="Dore J."/>
            <person name="Kohler A."/>
            <person name="Nagy L.G."/>
            <person name="Floudas D."/>
            <person name="Copeland A."/>
            <person name="Barry K.W."/>
            <person name="Cichocki N."/>
            <person name="Veneault-Fourrey C."/>
            <person name="LaButti K."/>
            <person name="Lindquist E.A."/>
            <person name="Lipzen A."/>
            <person name="Lundell T."/>
            <person name="Morin E."/>
            <person name="Murat C."/>
            <person name="Sun H."/>
            <person name="Tunlid A."/>
            <person name="Henrissat B."/>
            <person name="Grigoriev I.V."/>
            <person name="Hibbett D.S."/>
            <person name="Martin F."/>
            <person name="Nordberg H.P."/>
            <person name="Cantor M.N."/>
            <person name="Hua S.X."/>
        </authorList>
    </citation>
    <scope>NUCLEOTIDE SEQUENCE [LARGE SCALE GENOMIC DNA]</scope>
    <source>
        <strain evidence="3">h7</strain>
    </source>
</reference>
<feature type="compositionally biased region" description="Basic and acidic residues" evidence="1">
    <location>
        <begin position="135"/>
        <end position="145"/>
    </location>
</feature>
<dbReference type="EMBL" id="KN831825">
    <property type="protein sequence ID" value="KIM35255.1"/>
    <property type="molecule type" value="Genomic_DNA"/>
</dbReference>
<feature type="compositionally biased region" description="Polar residues" evidence="1">
    <location>
        <begin position="179"/>
        <end position="189"/>
    </location>
</feature>
<organism evidence="2 3">
    <name type="scientific">Hebeloma cylindrosporum</name>
    <dbReference type="NCBI Taxonomy" id="76867"/>
    <lineage>
        <taxon>Eukaryota</taxon>
        <taxon>Fungi</taxon>
        <taxon>Dikarya</taxon>
        <taxon>Basidiomycota</taxon>
        <taxon>Agaricomycotina</taxon>
        <taxon>Agaricomycetes</taxon>
        <taxon>Agaricomycetidae</taxon>
        <taxon>Agaricales</taxon>
        <taxon>Agaricineae</taxon>
        <taxon>Hymenogastraceae</taxon>
        <taxon>Hebeloma</taxon>
    </lineage>
</organism>
<protein>
    <submittedName>
        <fullName evidence="2">Uncharacterized protein</fullName>
    </submittedName>
</protein>
<name>A0A0C3BEQ6_HEBCY</name>
<proteinExistence type="predicted"/>
<evidence type="ECO:0000313" key="3">
    <source>
        <dbReference type="Proteomes" id="UP000053424"/>
    </source>
</evidence>
<evidence type="ECO:0000313" key="2">
    <source>
        <dbReference type="EMBL" id="KIM35255.1"/>
    </source>
</evidence>
<accession>A0A0C3BEQ6</accession>
<reference evidence="3" key="2">
    <citation type="submission" date="2015-01" db="EMBL/GenBank/DDBJ databases">
        <title>Evolutionary Origins and Diversification of the Mycorrhizal Mutualists.</title>
        <authorList>
            <consortium name="DOE Joint Genome Institute"/>
            <consortium name="Mycorrhizal Genomics Consortium"/>
            <person name="Kohler A."/>
            <person name="Kuo A."/>
            <person name="Nagy L.G."/>
            <person name="Floudas D."/>
            <person name="Copeland A."/>
            <person name="Barry K.W."/>
            <person name="Cichocki N."/>
            <person name="Veneault-Fourrey C."/>
            <person name="LaButti K."/>
            <person name="Lindquist E.A."/>
            <person name="Lipzen A."/>
            <person name="Lundell T."/>
            <person name="Morin E."/>
            <person name="Murat C."/>
            <person name="Riley R."/>
            <person name="Ohm R."/>
            <person name="Sun H."/>
            <person name="Tunlid A."/>
            <person name="Henrissat B."/>
            <person name="Grigoriev I.V."/>
            <person name="Hibbett D.S."/>
            <person name="Martin F."/>
        </authorList>
    </citation>
    <scope>NUCLEOTIDE SEQUENCE [LARGE SCALE GENOMIC DNA]</scope>
    <source>
        <strain evidence="3">h7</strain>
    </source>
</reference>